<proteinExistence type="predicted"/>
<sequence>DRRRRRPAPRSRPGRLGVRQAGRRHRRATVAGHLRHPEARRRPRDLGASRRRRAGARRRAGGRVACAGLGGGRRPRRLHAGAGRRPGRRARRSP</sequence>
<gene>
    <name evidence="2" type="ORF">AVDCRST_MAG38-1770</name>
</gene>
<evidence type="ECO:0000313" key="2">
    <source>
        <dbReference type="EMBL" id="CAA9477290.1"/>
    </source>
</evidence>
<dbReference type="AlphaFoldDB" id="A0A6J4RML4"/>
<accession>A0A6J4RML4</accession>
<reference evidence="2" key="1">
    <citation type="submission" date="2020-02" db="EMBL/GenBank/DDBJ databases">
        <authorList>
            <person name="Meier V. D."/>
        </authorList>
    </citation>
    <scope>NUCLEOTIDE SEQUENCE</scope>
    <source>
        <strain evidence="2">AVDCRST_MAG38</strain>
    </source>
</reference>
<name>A0A6J4RML4_9ACTN</name>
<feature type="region of interest" description="Disordered" evidence="1">
    <location>
        <begin position="1"/>
        <end position="94"/>
    </location>
</feature>
<protein>
    <submittedName>
        <fullName evidence="2">Uncharacterized protein</fullName>
    </submittedName>
</protein>
<feature type="compositionally biased region" description="Basic residues" evidence="1">
    <location>
        <begin position="85"/>
        <end position="94"/>
    </location>
</feature>
<organism evidence="2">
    <name type="scientific">uncultured Solirubrobacteraceae bacterium</name>
    <dbReference type="NCBI Taxonomy" id="1162706"/>
    <lineage>
        <taxon>Bacteria</taxon>
        <taxon>Bacillati</taxon>
        <taxon>Actinomycetota</taxon>
        <taxon>Thermoleophilia</taxon>
        <taxon>Solirubrobacterales</taxon>
        <taxon>Solirubrobacteraceae</taxon>
        <taxon>environmental samples</taxon>
    </lineage>
</organism>
<feature type="non-terminal residue" evidence="2">
    <location>
        <position position="1"/>
    </location>
</feature>
<feature type="non-terminal residue" evidence="2">
    <location>
        <position position="94"/>
    </location>
</feature>
<feature type="compositionally biased region" description="Basic residues" evidence="1">
    <location>
        <begin position="38"/>
        <end position="61"/>
    </location>
</feature>
<dbReference type="EMBL" id="CADCVJ010000150">
    <property type="protein sequence ID" value="CAA9477290.1"/>
    <property type="molecule type" value="Genomic_DNA"/>
</dbReference>
<feature type="compositionally biased region" description="Basic residues" evidence="1">
    <location>
        <begin position="1"/>
        <end position="13"/>
    </location>
</feature>
<evidence type="ECO:0000256" key="1">
    <source>
        <dbReference type="SAM" id="MobiDB-lite"/>
    </source>
</evidence>